<gene>
    <name evidence="1" type="ORF">JK232_14495</name>
</gene>
<dbReference type="Proteomes" id="UP000680634">
    <property type="component" value="Unassembled WGS sequence"/>
</dbReference>
<dbReference type="RefSeq" id="WP_212589335.1">
    <property type="nucleotide sequence ID" value="NZ_JAERKB010000009.1"/>
</dbReference>
<dbReference type="PIRSF" id="PIRSF019381">
    <property type="entry name" value="YcjX"/>
    <property type="match status" value="1"/>
</dbReference>
<keyword evidence="2" id="KW-1185">Reference proteome</keyword>
<protein>
    <submittedName>
        <fullName evidence="1">YcjX family protein</fullName>
    </submittedName>
</protein>
<dbReference type="PANTHER" id="PTHR38605">
    <property type="entry name" value="ATPASE-RELATED"/>
    <property type="match status" value="1"/>
</dbReference>
<reference evidence="1 2" key="1">
    <citation type="submission" date="2020-12" db="EMBL/GenBank/DDBJ databases">
        <authorList>
            <person name="Mcmullen J.G."/>
        </authorList>
    </citation>
    <scope>NUCLEOTIDE SEQUENCE [LARGE SCALE GENOMIC DNA]</scope>
    <source>
        <strain evidence="1 2">JGM97</strain>
    </source>
</reference>
<sequence length="465" mass="52470">MKRLQNELTSLVNRGMDRHLRLAVTGLSRSGKTAFITAFVNQLLHLHSGARLPLFAAAREDRLLGVKRVPQRDLGIPRFRYDEGLASLYGTPPAWPLPTRGVSEMRLALRFRSQASLMRHLKETSTLYLEIVDYPGEWLLDLPMLDQTYLSWSLQMAGLLQGERAKWAEPWLALCKRCDPFAPADENLLAAIAQAYSDYLVRCKQEGLHFIQPGRFVLPGELAGAPVLQFFPWPDVNGIGEARLAQAGKQTNIGMLRERYHYYCQNIVKGFYKEHFVRFDRQIVLVDCLQPLNSGPHAFNDMRLALTQLMQSFHYGKRTLFRRLFSPCIDKLMFAATKADHITGEQHANLVSLLQQLVQEAWQNAAFEGISMDCVGLASVQATQSGIIDYQGQPVPALKGHRLEDGAPLTVFPGEVPARLPGGAFWQQQGFHFEQFRPPALAVDTPLPHIRLDAVMEFLLGDKLR</sequence>
<dbReference type="Pfam" id="PF04317">
    <property type="entry name" value="DUF463"/>
    <property type="match status" value="1"/>
</dbReference>
<reference evidence="2" key="2">
    <citation type="submission" date="2023-07" db="EMBL/GenBank/DDBJ databases">
        <title>Genome-inferred correspondence between phylogeny and metabolic traits in the wild Drosophila gut microbiome.</title>
        <authorList>
            <person name="Bueno E."/>
            <person name="Blow F."/>
            <person name="Douglas A.E."/>
        </authorList>
    </citation>
    <scope>NUCLEOTIDE SEQUENCE [LARGE SCALE GENOMIC DNA]</scope>
    <source>
        <strain evidence="2">JGM97</strain>
    </source>
</reference>
<dbReference type="EMBL" id="JAERKB010000009">
    <property type="protein sequence ID" value="MBS0970105.1"/>
    <property type="molecule type" value="Genomic_DNA"/>
</dbReference>
<evidence type="ECO:0000313" key="1">
    <source>
        <dbReference type="EMBL" id="MBS0970105.1"/>
    </source>
</evidence>
<dbReference type="InterPro" id="IPR007413">
    <property type="entry name" value="YcjX-like"/>
</dbReference>
<name>A0ABS5JJH7_9GAMM</name>
<accession>A0ABS5JJH7</accession>
<proteinExistence type="predicted"/>
<evidence type="ECO:0000313" key="2">
    <source>
        <dbReference type="Proteomes" id="UP000680634"/>
    </source>
</evidence>
<organism evidence="1 2">
    <name type="scientific">Nissabacter archeti</name>
    <dbReference type="NCBI Taxonomy" id="1917880"/>
    <lineage>
        <taxon>Bacteria</taxon>
        <taxon>Pseudomonadati</taxon>
        <taxon>Pseudomonadota</taxon>
        <taxon>Gammaproteobacteria</taxon>
        <taxon>Enterobacterales</taxon>
        <taxon>Yersiniaceae</taxon>
        <taxon>Nissabacter</taxon>
    </lineage>
</organism>
<comment type="caution">
    <text evidence="1">The sequence shown here is derived from an EMBL/GenBank/DDBJ whole genome shotgun (WGS) entry which is preliminary data.</text>
</comment>
<dbReference type="PANTHER" id="PTHR38605:SF1">
    <property type="entry name" value="ATPASE"/>
    <property type="match status" value="1"/>
</dbReference>